<feature type="compositionally biased region" description="Polar residues" evidence="2">
    <location>
        <begin position="724"/>
        <end position="733"/>
    </location>
</feature>
<organism evidence="4 5">
    <name type="scientific">Euplotes crassus</name>
    <dbReference type="NCBI Taxonomy" id="5936"/>
    <lineage>
        <taxon>Eukaryota</taxon>
        <taxon>Sar</taxon>
        <taxon>Alveolata</taxon>
        <taxon>Ciliophora</taxon>
        <taxon>Intramacronucleata</taxon>
        <taxon>Spirotrichea</taxon>
        <taxon>Hypotrichia</taxon>
        <taxon>Euplotida</taxon>
        <taxon>Euplotidae</taxon>
        <taxon>Moneuplotes</taxon>
    </lineage>
</organism>
<dbReference type="GO" id="GO:0008270">
    <property type="term" value="F:zinc ion binding"/>
    <property type="evidence" value="ECO:0007669"/>
    <property type="project" value="InterPro"/>
</dbReference>
<feature type="region of interest" description="Disordered" evidence="2">
    <location>
        <begin position="724"/>
        <end position="764"/>
    </location>
</feature>
<keyword evidence="5" id="KW-1185">Reference proteome</keyword>
<evidence type="ECO:0000313" key="5">
    <source>
        <dbReference type="Proteomes" id="UP001295684"/>
    </source>
</evidence>
<feature type="region of interest" description="Disordered" evidence="2">
    <location>
        <begin position="84"/>
        <end position="108"/>
    </location>
</feature>
<feature type="compositionally biased region" description="Basic residues" evidence="2">
    <location>
        <begin position="86"/>
        <end position="95"/>
    </location>
</feature>
<reference evidence="4" key="1">
    <citation type="submission" date="2023-07" db="EMBL/GenBank/DDBJ databases">
        <authorList>
            <consortium name="AG Swart"/>
            <person name="Singh M."/>
            <person name="Singh A."/>
            <person name="Seah K."/>
            <person name="Emmerich C."/>
        </authorList>
    </citation>
    <scope>NUCLEOTIDE SEQUENCE</scope>
    <source>
        <strain evidence="4">DP1</strain>
    </source>
</reference>
<dbReference type="InterPro" id="IPR002035">
    <property type="entry name" value="VWF_A"/>
</dbReference>
<dbReference type="Pfam" id="PF04811">
    <property type="entry name" value="Sec23_trunk"/>
    <property type="match status" value="1"/>
</dbReference>
<comment type="similarity">
    <text evidence="1">Belongs to the SEC23/SEC24 family. SEC24 subfamily.</text>
</comment>
<dbReference type="GO" id="GO:0006886">
    <property type="term" value="P:intracellular protein transport"/>
    <property type="evidence" value="ECO:0007669"/>
    <property type="project" value="InterPro"/>
</dbReference>
<dbReference type="Gene3D" id="3.40.50.410">
    <property type="entry name" value="von Willebrand factor, type A domain"/>
    <property type="match status" value="1"/>
</dbReference>
<evidence type="ECO:0000259" key="3">
    <source>
        <dbReference type="PROSITE" id="PS50234"/>
    </source>
</evidence>
<feature type="region of interest" description="Disordered" evidence="2">
    <location>
        <begin position="30"/>
        <end position="68"/>
    </location>
</feature>
<evidence type="ECO:0000313" key="4">
    <source>
        <dbReference type="EMBL" id="CAI2385496.1"/>
    </source>
</evidence>
<protein>
    <recommendedName>
        <fullName evidence="3">VWFA domain-containing protein</fullName>
    </recommendedName>
</protein>
<dbReference type="EMBL" id="CAMPGE010027918">
    <property type="protein sequence ID" value="CAI2385496.1"/>
    <property type="molecule type" value="Genomic_DNA"/>
</dbReference>
<feature type="compositionally biased region" description="Polar residues" evidence="2">
    <location>
        <begin position="98"/>
        <end position="107"/>
    </location>
</feature>
<name>A0AAD1Y4Z8_EUPCR</name>
<dbReference type="Pfam" id="PF04810">
    <property type="entry name" value="zf-Sec23_Sec24"/>
    <property type="match status" value="1"/>
</dbReference>
<dbReference type="GO" id="GO:0030127">
    <property type="term" value="C:COPII vesicle coat"/>
    <property type="evidence" value="ECO:0007669"/>
    <property type="project" value="InterPro"/>
</dbReference>
<dbReference type="InterPro" id="IPR036174">
    <property type="entry name" value="Znf_Sec23_Sec24_sf"/>
</dbReference>
<dbReference type="GO" id="GO:0000149">
    <property type="term" value="F:SNARE binding"/>
    <property type="evidence" value="ECO:0007669"/>
    <property type="project" value="TreeGrafter"/>
</dbReference>
<sequence length="776" mass="85628">MQSCSNYSYIPKSIKQAFLGEEVEEIKEEEWEVHSDSLNESLDSGSDEEVSVGEKEDAMSSSESCSDSDELIVLRGVGLDFESQKKPKASKKRALATKNKTMSSRQTPVVKKASMQLKKKAVKERINRQGRVFKAEVDTNVMSIDLKVLKDDGNIASGDPVFCEGCRAVLNIHSKLNPSAEPGSDESLWKCEFCGFSNEITIDQEEAPSKESLNYLLDTGEPEAVGEDQEEEKTSSKNSEAPIIFCIDVSKSMDQPADGQKPKSTLHYNKAMPVREPPKPINSRSSIPYRRAQRHVPKRASAGPTRYQGISKAILEQIKDMAETKRKVGVVFFNNRVQIHGDGSLEPFVLDMNNSKPSDPNILNSYENLLEQGEKAAGIYMAKGINYSLKNIQKLVNTKKMGGSTALGPAAVASIAMAGKLGNGATVVICTDGLSNVGVGNLADIRRGRTTEKEVDLFYNTLADYANLKGVSVHLISIKGEHSDLQTLMTLSDKTGGDVNIIDPSQAGEGFGKIVKRATIATNVTLKVKLNRALEFRNENEEDLSSDKTLLTRKIGNVNEDSQVTFSYKIKDLVDLKKLDRFTLDELNYIPFQCIVEFTKLDGKKCIRTITKILKSSDDKAQIEEEVDIGIIAVSAAHQASNLARQGKFREAQALSLNNKKFLKKNAHSTTDQKVVKNWKRNMNSMYGQIHDQNNLEEMASDSDTFPKMRMVKASKKAIVPSQALMSTASSKPASRGLGGMRSKAKMPSRKFKSKMGDALSSNLNQQLRFNKNSLF</sequence>
<dbReference type="InterPro" id="IPR006895">
    <property type="entry name" value="Znf_Sec23_Sec24"/>
</dbReference>
<dbReference type="GO" id="GO:0070971">
    <property type="term" value="C:endoplasmic reticulum exit site"/>
    <property type="evidence" value="ECO:0007669"/>
    <property type="project" value="TreeGrafter"/>
</dbReference>
<evidence type="ECO:0000256" key="2">
    <source>
        <dbReference type="SAM" id="MobiDB-lite"/>
    </source>
</evidence>
<dbReference type="PANTHER" id="PTHR13803">
    <property type="entry name" value="SEC24-RELATED PROTEIN"/>
    <property type="match status" value="1"/>
</dbReference>
<dbReference type="PANTHER" id="PTHR13803:SF36">
    <property type="entry name" value="TYPE A VON WILLEBRAND FACTOR DOMAIN-CONTAINING PROTEIN"/>
    <property type="match status" value="1"/>
</dbReference>
<dbReference type="AlphaFoldDB" id="A0AAD1Y4Z8"/>
<dbReference type="GO" id="GO:0090110">
    <property type="term" value="P:COPII-coated vesicle cargo loading"/>
    <property type="evidence" value="ECO:0007669"/>
    <property type="project" value="TreeGrafter"/>
</dbReference>
<evidence type="ECO:0000256" key="1">
    <source>
        <dbReference type="ARBA" id="ARBA00008334"/>
    </source>
</evidence>
<comment type="caution">
    <text evidence="4">The sequence shown here is derived from an EMBL/GenBank/DDBJ whole genome shotgun (WGS) entry which is preliminary data.</text>
</comment>
<dbReference type="InterPro" id="IPR050550">
    <property type="entry name" value="SEC23_SEC24_subfamily"/>
</dbReference>
<dbReference type="Gene3D" id="2.30.30.380">
    <property type="entry name" value="Zn-finger domain of Sec23/24"/>
    <property type="match status" value="1"/>
</dbReference>
<gene>
    <name evidence="4" type="ORF">ECRASSUSDP1_LOCUS27064</name>
</gene>
<proteinExistence type="inferred from homology"/>
<dbReference type="PROSITE" id="PS50234">
    <property type="entry name" value="VWFA"/>
    <property type="match status" value="1"/>
</dbReference>
<feature type="compositionally biased region" description="Basic residues" evidence="2">
    <location>
        <begin position="743"/>
        <end position="754"/>
    </location>
</feature>
<dbReference type="InterPro" id="IPR006896">
    <property type="entry name" value="Sec23/24_trunk_dom"/>
</dbReference>
<dbReference type="SUPFAM" id="SSF53300">
    <property type="entry name" value="vWA-like"/>
    <property type="match status" value="1"/>
</dbReference>
<dbReference type="SUPFAM" id="SSF82919">
    <property type="entry name" value="Zn-finger domain of Sec23/24"/>
    <property type="match status" value="1"/>
</dbReference>
<feature type="domain" description="VWFA" evidence="3">
    <location>
        <begin position="242"/>
        <end position="518"/>
    </location>
</feature>
<dbReference type="Proteomes" id="UP001295684">
    <property type="component" value="Unassembled WGS sequence"/>
</dbReference>
<dbReference type="InterPro" id="IPR036465">
    <property type="entry name" value="vWFA_dom_sf"/>
</dbReference>
<accession>A0AAD1Y4Z8</accession>